<accession>A0A6C0CQW7</accession>
<feature type="domain" description="DOT1" evidence="1">
    <location>
        <begin position="1"/>
        <end position="188"/>
    </location>
</feature>
<proteinExistence type="predicted"/>
<evidence type="ECO:0000259" key="1">
    <source>
        <dbReference type="PROSITE" id="PS51569"/>
    </source>
</evidence>
<organism evidence="2">
    <name type="scientific">viral metagenome</name>
    <dbReference type="NCBI Taxonomy" id="1070528"/>
    <lineage>
        <taxon>unclassified sequences</taxon>
        <taxon>metagenomes</taxon>
        <taxon>organismal metagenomes</taxon>
    </lineage>
</organism>
<protein>
    <recommendedName>
        <fullName evidence="1">DOT1 domain-containing protein</fullName>
    </recommendedName>
</protein>
<dbReference type="SUPFAM" id="SSF53335">
    <property type="entry name" value="S-adenosyl-L-methionine-dependent methyltransferases"/>
    <property type="match status" value="1"/>
</dbReference>
<name>A0A6C0CQW7_9ZZZZ</name>
<dbReference type="Pfam" id="PF08123">
    <property type="entry name" value="DOT1"/>
    <property type="match status" value="1"/>
</dbReference>
<dbReference type="EMBL" id="MN739467">
    <property type="protein sequence ID" value="QHT06250.1"/>
    <property type="molecule type" value="Genomic_DNA"/>
</dbReference>
<dbReference type="InterPro" id="IPR025789">
    <property type="entry name" value="DOT1_dom"/>
</dbReference>
<dbReference type="InterPro" id="IPR029063">
    <property type="entry name" value="SAM-dependent_MTases_sf"/>
</dbReference>
<dbReference type="GO" id="GO:0031151">
    <property type="term" value="F:histone H3K79 methyltransferase activity"/>
    <property type="evidence" value="ECO:0007669"/>
    <property type="project" value="InterPro"/>
</dbReference>
<evidence type="ECO:0000313" key="2">
    <source>
        <dbReference type="EMBL" id="QHT06250.1"/>
    </source>
</evidence>
<reference evidence="2" key="1">
    <citation type="journal article" date="2020" name="Nature">
        <title>Giant virus diversity and host interactions through global metagenomics.</title>
        <authorList>
            <person name="Schulz F."/>
            <person name="Roux S."/>
            <person name="Paez-Espino D."/>
            <person name="Jungbluth S."/>
            <person name="Walsh D.A."/>
            <person name="Denef V.J."/>
            <person name="McMahon K.D."/>
            <person name="Konstantinidis K.T."/>
            <person name="Eloe-Fadrosh E.A."/>
            <person name="Kyrpides N.C."/>
            <person name="Woyke T."/>
        </authorList>
    </citation>
    <scope>NUCLEOTIDE SEQUENCE</scope>
    <source>
        <strain evidence="2">GVMAG-M-3300021425-30</strain>
    </source>
</reference>
<sequence>MYGNKYNRIVRVSREEMRIFKNTDSNPTYGELEKSGFNQLIKMFPQRKLNSFCDLGSGIGVVVKYIAENTNLFSTIHGVELSEERFNVSIKLVNSIKNKNRKQQINLFHDNILFFNISDYDIIYISNLCFNHGFNEKLSKKLDCECKNSCVIFASQHITLKRQHIKTQFPVDQSWGKNTQMFKYDLIE</sequence>
<dbReference type="Gene3D" id="3.40.50.150">
    <property type="entry name" value="Vaccinia Virus protein VP39"/>
    <property type="match status" value="1"/>
</dbReference>
<dbReference type="AlphaFoldDB" id="A0A6C0CQW7"/>
<dbReference type="PROSITE" id="PS51569">
    <property type="entry name" value="DOT1"/>
    <property type="match status" value="1"/>
</dbReference>